<feature type="region of interest" description="Disordered" evidence="6">
    <location>
        <begin position="2130"/>
        <end position="2176"/>
    </location>
</feature>
<feature type="compositionally biased region" description="Low complexity" evidence="6">
    <location>
        <begin position="3126"/>
        <end position="3140"/>
    </location>
</feature>
<keyword evidence="2 4" id="KW-0863">Zinc-finger</keyword>
<feature type="region of interest" description="Disordered" evidence="6">
    <location>
        <begin position="2214"/>
        <end position="2478"/>
    </location>
</feature>
<feature type="region of interest" description="Disordered" evidence="6">
    <location>
        <begin position="2859"/>
        <end position="2911"/>
    </location>
</feature>
<dbReference type="InterPro" id="IPR001841">
    <property type="entry name" value="Znf_RING"/>
</dbReference>
<feature type="compositionally biased region" description="Basic and acidic residues" evidence="6">
    <location>
        <begin position="1895"/>
        <end position="1919"/>
    </location>
</feature>
<dbReference type="GO" id="GO:0042393">
    <property type="term" value="F:histone binding"/>
    <property type="evidence" value="ECO:0007669"/>
    <property type="project" value="TreeGrafter"/>
</dbReference>
<feature type="region of interest" description="Disordered" evidence="6">
    <location>
        <begin position="125"/>
        <end position="164"/>
    </location>
</feature>
<feature type="compositionally biased region" description="Basic and acidic residues" evidence="6">
    <location>
        <begin position="147"/>
        <end position="157"/>
    </location>
</feature>
<feature type="compositionally biased region" description="Basic and acidic residues" evidence="6">
    <location>
        <begin position="1937"/>
        <end position="1947"/>
    </location>
</feature>
<feature type="compositionally biased region" description="Polar residues" evidence="6">
    <location>
        <begin position="2316"/>
        <end position="2326"/>
    </location>
</feature>
<feature type="region of interest" description="Disordered" evidence="6">
    <location>
        <begin position="1276"/>
        <end position="1333"/>
    </location>
</feature>
<feature type="region of interest" description="Disordered" evidence="6">
    <location>
        <begin position="748"/>
        <end position="782"/>
    </location>
</feature>
<feature type="compositionally biased region" description="Basic residues" evidence="6">
    <location>
        <begin position="2332"/>
        <end position="2349"/>
    </location>
</feature>
<feature type="compositionally biased region" description="Basic and acidic residues" evidence="6">
    <location>
        <begin position="77"/>
        <end position="95"/>
    </location>
</feature>
<dbReference type="InterPro" id="IPR013083">
    <property type="entry name" value="Znf_RING/FYVE/PHD"/>
</dbReference>
<feature type="compositionally biased region" description="Basic and acidic residues" evidence="6">
    <location>
        <begin position="2139"/>
        <end position="2155"/>
    </location>
</feature>
<dbReference type="PROSITE" id="PS01359">
    <property type="entry name" value="ZF_PHD_1"/>
    <property type="match status" value="1"/>
</dbReference>
<feature type="compositionally biased region" description="Basic and acidic residues" evidence="6">
    <location>
        <begin position="1818"/>
        <end position="1854"/>
    </location>
</feature>
<dbReference type="PROSITE" id="PS50089">
    <property type="entry name" value="ZF_RING_2"/>
    <property type="match status" value="1"/>
</dbReference>
<reference evidence="9" key="2">
    <citation type="submission" date="2022-10" db="EMBL/GenBank/DDBJ databases">
        <authorList>
            <consortium name="ENA_rothamsted_submissions"/>
            <consortium name="culmorum"/>
            <person name="King R."/>
        </authorList>
    </citation>
    <scope>NUCLEOTIDE SEQUENCE</scope>
</reference>
<feature type="compositionally biased region" description="Basic and acidic residues" evidence="6">
    <location>
        <begin position="2658"/>
        <end position="2686"/>
    </location>
</feature>
<dbReference type="InterPro" id="IPR001965">
    <property type="entry name" value="Znf_PHD"/>
</dbReference>
<evidence type="ECO:0000313" key="9">
    <source>
        <dbReference type="EMBL" id="CAG9798581.1"/>
    </source>
</evidence>
<evidence type="ECO:0000256" key="2">
    <source>
        <dbReference type="ARBA" id="ARBA00022771"/>
    </source>
</evidence>
<dbReference type="GO" id="GO:0031213">
    <property type="term" value="C:RSF complex"/>
    <property type="evidence" value="ECO:0007669"/>
    <property type="project" value="InterPro"/>
</dbReference>
<feature type="compositionally biased region" description="Polar residues" evidence="6">
    <location>
        <begin position="1321"/>
        <end position="1333"/>
    </location>
</feature>
<feature type="compositionally biased region" description="Polar residues" evidence="6">
    <location>
        <begin position="1789"/>
        <end position="1802"/>
    </location>
</feature>
<dbReference type="InterPro" id="IPR028938">
    <property type="entry name" value="Rsf1-like"/>
</dbReference>
<feature type="region of interest" description="Disordered" evidence="6">
    <location>
        <begin position="3096"/>
        <end position="3162"/>
    </location>
</feature>
<feature type="compositionally biased region" description="Basic and acidic residues" evidence="6">
    <location>
        <begin position="339"/>
        <end position="352"/>
    </location>
</feature>
<feature type="region of interest" description="Disordered" evidence="6">
    <location>
        <begin position="1459"/>
        <end position="1480"/>
    </location>
</feature>
<feature type="compositionally biased region" description="Basic and acidic residues" evidence="6">
    <location>
        <begin position="2437"/>
        <end position="2446"/>
    </location>
</feature>
<feature type="compositionally biased region" description="Basic and acidic residues" evidence="6">
    <location>
        <begin position="1726"/>
        <end position="1745"/>
    </location>
</feature>
<reference evidence="9" key="1">
    <citation type="submission" date="2022-01" db="EMBL/GenBank/DDBJ databases">
        <authorList>
            <person name="King R."/>
        </authorList>
    </citation>
    <scope>NUCLEOTIDE SEQUENCE</scope>
</reference>
<name>A0A9N9WK57_9DIPT</name>
<feature type="compositionally biased region" description="Basic and acidic residues" evidence="6">
    <location>
        <begin position="1468"/>
        <end position="1480"/>
    </location>
</feature>
<dbReference type="InterPro" id="IPR011011">
    <property type="entry name" value="Znf_FYVE_PHD"/>
</dbReference>
<proteinExistence type="predicted"/>
<feature type="region of interest" description="Disordered" evidence="6">
    <location>
        <begin position="215"/>
        <end position="238"/>
    </location>
</feature>
<feature type="compositionally biased region" description="Basic and acidic residues" evidence="6">
    <location>
        <begin position="57"/>
        <end position="69"/>
    </location>
</feature>
<dbReference type="SUPFAM" id="SSF57903">
    <property type="entry name" value="FYVE/PHD zinc finger"/>
    <property type="match status" value="1"/>
</dbReference>
<dbReference type="GO" id="GO:0045892">
    <property type="term" value="P:negative regulation of DNA-templated transcription"/>
    <property type="evidence" value="ECO:0007669"/>
    <property type="project" value="TreeGrafter"/>
</dbReference>
<feature type="region of interest" description="Disordered" evidence="6">
    <location>
        <begin position="1613"/>
        <end position="1632"/>
    </location>
</feature>
<dbReference type="EMBL" id="OU895877">
    <property type="protein sequence ID" value="CAG9798581.1"/>
    <property type="molecule type" value="Genomic_DNA"/>
</dbReference>
<dbReference type="InterPro" id="IPR019787">
    <property type="entry name" value="Znf_PHD-finger"/>
</dbReference>
<gene>
    <name evidence="9" type="ORF">CHIRRI_LOCUS1563</name>
</gene>
<evidence type="ECO:0000256" key="6">
    <source>
        <dbReference type="SAM" id="MobiDB-lite"/>
    </source>
</evidence>
<feature type="compositionally biased region" description="Basic residues" evidence="6">
    <location>
        <begin position="2271"/>
        <end position="2283"/>
    </location>
</feature>
<feature type="compositionally biased region" description="Polar residues" evidence="6">
    <location>
        <begin position="906"/>
        <end position="924"/>
    </location>
</feature>
<dbReference type="CDD" id="cd15543">
    <property type="entry name" value="PHD_RSF1"/>
    <property type="match status" value="1"/>
</dbReference>
<organism evidence="9 10">
    <name type="scientific">Chironomus riparius</name>
    <dbReference type="NCBI Taxonomy" id="315576"/>
    <lineage>
        <taxon>Eukaryota</taxon>
        <taxon>Metazoa</taxon>
        <taxon>Ecdysozoa</taxon>
        <taxon>Arthropoda</taxon>
        <taxon>Hexapoda</taxon>
        <taxon>Insecta</taxon>
        <taxon>Pterygota</taxon>
        <taxon>Neoptera</taxon>
        <taxon>Endopterygota</taxon>
        <taxon>Diptera</taxon>
        <taxon>Nematocera</taxon>
        <taxon>Chironomoidea</taxon>
        <taxon>Chironomidae</taxon>
        <taxon>Chironominae</taxon>
        <taxon>Chironomus</taxon>
    </lineage>
</organism>
<dbReference type="Proteomes" id="UP001153620">
    <property type="component" value="Chromosome 1"/>
</dbReference>
<evidence type="ECO:0000256" key="4">
    <source>
        <dbReference type="PROSITE-ProRule" id="PRU00175"/>
    </source>
</evidence>
<dbReference type="PANTHER" id="PTHR14296">
    <property type="entry name" value="REMODELING AND SPACING FACTOR 1"/>
    <property type="match status" value="1"/>
</dbReference>
<feature type="region of interest" description="Disordered" evidence="6">
    <location>
        <begin position="2656"/>
        <end position="2694"/>
    </location>
</feature>
<feature type="region of interest" description="Disordered" evidence="6">
    <location>
        <begin position="339"/>
        <end position="360"/>
    </location>
</feature>
<dbReference type="OrthoDB" id="10055895at2759"/>
<sequence>MDQNSKEKKLFFFGQPGCLKVKFDIPIRPSDNSDSQSDDNEIDEKNNSQGTSDNTLIDDKNTTTKKAENSSDEDGEELLKKIDAALEVKNEHQSEENSETLSSQTIKKIPIIDASNNHVEEVSTETIQKESNSIEIQSFESSTNEESQNKCEEKSALEKASSANTETITEKIQNVYNIKSVDNNIEVNVENSLVAIHECKPIELKSEEISSKSLELMDEKSEESDNAVENLIEPSQNVDTICESDEIVEKMKNVAPNESSFEEKNLEKEEVSLKEVENVEIESRSEIPVDEKSHKEIDENKEKEIHSENLASELLDNQTEICESSVNNEAIDPVIFKIDQNDAKPKSDKNTSSDDQAPSTLITEDIQIYHSKTQDTTDNANVITLPDLQGNVSSENLKSEIIFSESIHETNEKLAICESDSTTLHEEIKSNQVPNDDNTCLLQESQVLTNKTSIKNYEESGPKNDNLELKNENIEAKEKTLQHDDKNIKTTQEKQLKMTDVIENVESQTQETEPSHEELINENIASIETQIDESLIETENTQSKEEKYMQKDQTEKNLCTEIEIIESTQVSNLEKEATECKDEFESVKVIPGLESSEINNTEVKCSDNQALISEMPPKNVDDDQVLTSDLVEKQKGEFKDNVNTESVEEINPCLEACDMNITQIVPDQEINQQTELQSGNLALVGKSSQTVSDTKEFKTIESRTEDIKADEPNNIESTDIEPCSNLISQNVEDTVENTMNEKSYFVEQNLKEEPVSESKEQSQPEDQKLEKHREISTEPEESLAKKEIVEVCALQEQNTCILMESQECEEKEEISENIEEQNVNENSVDQLSVKIESAKENIQKPVSMEIEDVEETEFNLPVELKTKISIQYESTSKKDPIFVQPTEEYESSDKEEVVEINDQNIAEQPENITDSIPTNSSDLSSKGVRENENLEIEQIKPIAEIIIQKENKPIEECKTIETHEGKESKTQYEEVQQNVVTLESNKKIDSSFATETSNYDANVENIEDAKATEMPNVESENQKSQEVEMLSQNQNNEIEQVDIEEKVLEQHQKSEISDNLNLSEATTSIVEEKFICESKEIILKVNEIYEPQFINEDQKSLNQEKEIIPDTNELEVFQFDENPKLESNQGNRNLENEKEIDIPEKIEEKVESQYIEKNIQYQNQDWKPQPPNEKLNEIDCSYSVENKETVQKASDKPEVLREMPKESCEDKTKEMTIETQPEFKKEHEFLNQNIEKVELSPSYTDSEDIQTLEIDISDEKDPKEFVDFKVNQESKNKNECKEELLSSGSSIDAESNLKDEIEVIPQKSITVEENSNEKINDNQVELSKNDNKSSSFEKVSPLEVINIQNEISEDLTKSNTTLIDEESKLDESSSVAQIDKDIQLPLSENFDDQNIEEKKVKLKTEKQYELITGRHTEDNLTDEKCKADTNIEVSKEVVENLTEKIILNEMSMKVVCTDNNQDNNETQDDPKDTMESDSKCSETVIPPIEKIAINVEIENKLALKKTTEIVDDKSNLEENIEILSMHISKASEESASPLGQKQIDEAVFVKHVELEADDKSYLDDSGSKEILSMDILTSPEKNVGLLDQKKASEAALLKHVEQAGEICTTKTVEEQNELPPVDPLAEVNPEPKSMNVFDDLLDKETKLESIPITKSFQKPVSTRKRKISERKSISESDSDAGTHFVTDSISNEKSSDEESVATKKPRIRNKITATRNTRATRQSARVSEEAKSSPELKAKEQIKPEIEEKTLQNLKFDYDENEDIASKMAAIKTLICKETPKKADDESLIDSNESSADESLNQKPIRKGRKSKRGRTGKKNDAQESSSDDSKSAKLPDSKRSKTSESEETPAEKQSRKKRDSAGKGLLKYIDTSLVIETVETEAPIRQSRRIAQQKIREETERRQMEEKMLKQMKAEAEKKKKMASISGPPDEEEDNDRSSDESYKDSTKKKKTKIKPSDKQWQTSSSHSENSESEDEFERPQSEDPGSPLFRSDHEFSPESDDDETPEQPLKRARTAKKQVEESSGDEDVNPNHACQACHKTDCPEWILLCDECDHGYHCSCLKPIIFCIPSGNWYCPLCCHKKLVDDLSLQLEKLDTLIVNIKAEEIRQQKQLEIKKLAEITQENILNDKRKKRSEKKAKEDQSRGSKSRRESSNDGSESNDDESSENSSDNEPLNEIFYKLRRRNQATPSYRFNDYDDLINSAIKRDMDEVKGLGNAGRGKDISTIIEADKEEKKLQKMEHEKETDVKDENQSEHQEGEESSGSDIIRPKKAMQRKKKNRKLNNLDATSEEDQASDEDFKGTPSTNSDTEEEYSISSNDVSESSLDLPLKKGKAGKRRTRSAAKHRRYDQNFIDDNTSDEEPLIKKRVRKQRESDEEEFDANEENSDGSTPEDIDSEDLCDDTESDDSSENNWPKKKKKRNASYDIKKPRKHPKKTDGGKDKAFRAGISKKKILKVSENESEASENESDKGRRRTRGKKLLYLIEDDYESDDGIKPGIGVVRPETPPEERELFVKKQEEIKRMLAEKNTEAARQLAVPTIEPIKFALEKPESPIPPQLTSDELASLSTIPKNVIEGAKALDMDYNKIKPIHFGVHSKTSDHPSAHDMSEEDLARMMEEEDFAQHQLKMVGETINRNKLLELEVKEEAFANIGKSGKIKEEKEPEKLAHPETKKRARKPKQDKQAGELSSPPAKMMQTEAALQKGPVNQHFAQLNVPVSIPLTHEPTKPHTQNIPSVPPLISNPISHSPYSTMPPRYQGPHHLNIQDRPSVLSNYMPRHEGMPPRLEGMRPRLEGIPPRLGMQPRFEGMLSRLEGMGPRMQGMPPRLEGMGSRLEGLPPRLEGITARLEGMAARLEVGSPQQHLRFPHQPPEGFSLKSPPIAPQHNASTNEEGEEKKKGRRKKYTPLRTDLIDSNASKVAKLETPTTSSVIHSTLNLSTERPDDKSKASLPPLQRVKPEIFNPATNPPSSVITRLLQPQQRPSFGGFVEQMNVSVTSANNPNAPTNPRAFPEELKHHPIAKQVRPGQQSQFPENPFVPRGMHTLYRGPPTTQPSIYGIPSHHARIPYPFHLHPNNNLRPNMQEYGAPYNIPPQFGYYAPPAHSRQHPSNPAAPPLSHQEHPDLPPNNARPSNNNINPNDEPSESSEFGGLVSYFSSQQELD</sequence>
<feature type="region of interest" description="Disordered" evidence="6">
    <location>
        <begin position="1778"/>
        <end position="2032"/>
    </location>
</feature>
<accession>A0A9N9WK57</accession>
<feature type="compositionally biased region" description="Basic and acidic residues" evidence="6">
    <location>
        <begin position="2230"/>
        <end position="2260"/>
    </location>
</feature>
<dbReference type="InterPro" id="IPR019786">
    <property type="entry name" value="Zinc_finger_PHD-type_CS"/>
</dbReference>
<feature type="region of interest" description="Disordered" evidence="6">
    <location>
        <begin position="1658"/>
        <end position="1745"/>
    </location>
</feature>
<keyword evidence="5" id="KW-0175">Coiled coil</keyword>
<evidence type="ECO:0000256" key="3">
    <source>
        <dbReference type="ARBA" id="ARBA00022833"/>
    </source>
</evidence>
<feature type="compositionally biased region" description="Polar residues" evidence="6">
    <location>
        <begin position="125"/>
        <end position="146"/>
    </location>
</feature>
<feature type="compositionally biased region" description="Polar residues" evidence="6">
    <location>
        <begin position="1711"/>
        <end position="1725"/>
    </location>
</feature>
<dbReference type="SMART" id="SM00249">
    <property type="entry name" value="PHD"/>
    <property type="match status" value="1"/>
</dbReference>
<evidence type="ECO:0000259" key="7">
    <source>
        <dbReference type="PROSITE" id="PS50016"/>
    </source>
</evidence>
<feature type="compositionally biased region" description="Basic residues" evidence="6">
    <location>
        <begin position="1804"/>
        <end position="1817"/>
    </location>
</feature>
<keyword evidence="10" id="KW-1185">Reference proteome</keyword>
<feature type="compositionally biased region" description="Basic and acidic residues" evidence="6">
    <location>
        <begin position="749"/>
        <end position="782"/>
    </location>
</feature>
<feature type="compositionally biased region" description="Acidic residues" evidence="6">
    <location>
        <begin position="2376"/>
        <end position="2411"/>
    </location>
</feature>
<evidence type="ECO:0000256" key="5">
    <source>
        <dbReference type="SAM" id="Coils"/>
    </source>
</evidence>
<feature type="domain" description="RING-type" evidence="8">
    <location>
        <begin position="2036"/>
        <end position="2080"/>
    </location>
</feature>
<keyword evidence="1" id="KW-0479">Metal-binding</keyword>
<feature type="region of interest" description="Disordered" evidence="6">
    <location>
        <begin position="23"/>
        <end position="108"/>
    </location>
</feature>
<feature type="region of interest" description="Disordered" evidence="6">
    <location>
        <begin position="906"/>
        <end position="929"/>
    </location>
</feature>
<evidence type="ECO:0000313" key="10">
    <source>
        <dbReference type="Proteomes" id="UP001153620"/>
    </source>
</evidence>
<feature type="coiled-coil region" evidence="5">
    <location>
        <begin position="2086"/>
        <end position="2125"/>
    </location>
</feature>
<evidence type="ECO:0000259" key="8">
    <source>
        <dbReference type="PROSITE" id="PS50089"/>
    </source>
</evidence>
<keyword evidence="3" id="KW-0862">Zinc</keyword>
<evidence type="ECO:0000256" key="1">
    <source>
        <dbReference type="ARBA" id="ARBA00022723"/>
    </source>
</evidence>
<feature type="region of interest" description="Disordered" evidence="6">
    <location>
        <begin position="1189"/>
        <end position="1215"/>
    </location>
</feature>
<dbReference type="PROSITE" id="PS50016">
    <property type="entry name" value="ZF_PHD_2"/>
    <property type="match status" value="1"/>
</dbReference>
<feature type="domain" description="PHD-type" evidence="7">
    <location>
        <begin position="2033"/>
        <end position="2083"/>
    </location>
</feature>
<dbReference type="Gene3D" id="3.30.40.10">
    <property type="entry name" value="Zinc/RING finger domain, C3HC4 (zinc finger)"/>
    <property type="match status" value="1"/>
</dbReference>
<protein>
    <submittedName>
        <fullName evidence="9">Uncharacterized protein</fullName>
    </submittedName>
</protein>
<dbReference type="PANTHER" id="PTHR14296:SF16">
    <property type="entry name" value="REMODELING AND SPACING FACTOR 1"/>
    <property type="match status" value="1"/>
</dbReference>
<dbReference type="GO" id="GO:0008270">
    <property type="term" value="F:zinc ion binding"/>
    <property type="evidence" value="ECO:0007669"/>
    <property type="project" value="UniProtKB-KW"/>
</dbReference>